<evidence type="ECO:0000313" key="6">
    <source>
        <dbReference type="Proteomes" id="UP000235672"/>
    </source>
</evidence>
<proteinExistence type="predicted"/>
<evidence type="ECO:0000256" key="1">
    <source>
        <dbReference type="ARBA" id="ARBA00004604"/>
    </source>
</evidence>
<keyword evidence="6" id="KW-1185">Reference proteome</keyword>
<feature type="compositionally biased region" description="Acidic residues" evidence="4">
    <location>
        <begin position="157"/>
        <end position="179"/>
    </location>
</feature>
<dbReference type="PANTHER" id="PTHR14150:SF12">
    <property type="entry name" value="U3 SMALL NUCLEOLAR RNA-ASSOCIATED PROTEIN 14 HOMOLOG A"/>
    <property type="match status" value="1"/>
</dbReference>
<feature type="compositionally biased region" description="Basic and acidic residues" evidence="4">
    <location>
        <begin position="502"/>
        <end position="513"/>
    </location>
</feature>
<feature type="compositionally biased region" description="Acidic residues" evidence="4">
    <location>
        <begin position="566"/>
        <end position="585"/>
    </location>
</feature>
<feature type="compositionally biased region" description="Basic residues" evidence="4">
    <location>
        <begin position="13"/>
        <end position="23"/>
    </location>
</feature>
<feature type="compositionally biased region" description="Acidic residues" evidence="4">
    <location>
        <begin position="63"/>
        <end position="74"/>
    </location>
</feature>
<protein>
    <submittedName>
        <fullName evidence="5">Utp14-domain-containing protein</fullName>
    </submittedName>
</protein>
<accession>A0A2J6PTK2</accession>
<feature type="compositionally biased region" description="Basic and acidic residues" evidence="4">
    <location>
        <begin position="586"/>
        <end position="599"/>
    </location>
</feature>
<dbReference type="EMBL" id="KZ613500">
    <property type="protein sequence ID" value="PMD17354.1"/>
    <property type="molecule type" value="Genomic_DNA"/>
</dbReference>
<feature type="compositionally biased region" description="Acidic residues" evidence="4">
    <location>
        <begin position="111"/>
        <end position="129"/>
    </location>
</feature>
<keyword evidence="2" id="KW-0597">Phosphoprotein</keyword>
<dbReference type="Proteomes" id="UP000235672">
    <property type="component" value="Unassembled WGS sequence"/>
</dbReference>
<feature type="region of interest" description="Disordered" evidence="4">
    <location>
        <begin position="466"/>
        <end position="808"/>
    </location>
</feature>
<evidence type="ECO:0000313" key="5">
    <source>
        <dbReference type="EMBL" id="PMD17354.1"/>
    </source>
</evidence>
<dbReference type="OrthoDB" id="277439at2759"/>
<feature type="compositionally biased region" description="Acidic residues" evidence="4">
    <location>
        <begin position="92"/>
        <end position="102"/>
    </location>
</feature>
<sequence>MPGRQSHGGPPSKKPKVKNNSKKRALDAFSIASHTNPDNIKIRKHRLGVQEGGNRPSKRRRDEDDEEDEEEEEVSSSKKQKKGPTKGRFDELDIDEGSDSEGNEWKLGQVDSDDDSDLDSDEAFGESDEERFNGYAFSGSSNKKEKKKSARVKDVNLDEEDEEDSDSELEEGDLGEDAVDLATMLDMAEEEEREETAASKQEHRDQDASASAEDEEGDSEESDEESSISSADEDDETADPEKIAALQDLIGDYSQADATTRGHGKQRSDGASEYDRPRDSGLKSTKKITLEDLALPTNDDKYIKNSLKLLGENSKGSSKKSTQKLEVPLAKRQQDRLDRGAAYDKSKETLNRWTDTVAHNRRADHLIFPLPDNDLASAHSNKQLVPTNLTKPFNELEATIQSILEESGLATADGKDDEDHIREFEELEANKLSVSEVKARREQLRMARELLFREEAKAKRIKKIKSKSYRKVHRKQREKEERQNREALEEGGYVPSEDELEAQDRRRAEERMGARHRGSKWAKAMKESGQSAWNEDARSGVSEMARRDEELRKRIEGRAVRKEFENESEDSPSDSYDDMSEEDEAAEQKRLLRKLERVGETPLIDESLPGAKLANMDFMRKADTNRKKQNDAIVEEMRRELAGEESPSDEESDGDIGRRAFGPGSNAPQEKNSKPKNASEFEEPAGSEDDEAGDEIQRNAVGNGQKGAVKPIRSTNSDRSSRLEASSIANNQPTSNSEGGAWSKVISKSTAISDAEAKRRRHKKNDAIDAEELDLSKAAVIVSQPKSRKPSRKSITLDVDSDSEESNDENRIHLPYAIKDQELIKRAFAGADVVGDFEAEKKQTVEDEDEKVIDNTLPGWGSWVGDGVSKRQKVKNKGRFLTKSEGIKAQNRKDAKLERVIINEKRIKKNGKYLASSLPHPFETKQQYERSLRLPLGPEWTTKETFQDATKPRILLKQGIITPMSKPLL</sequence>
<feature type="compositionally biased region" description="Basic and acidic residues" evidence="4">
    <location>
        <begin position="195"/>
        <end position="207"/>
    </location>
</feature>
<feature type="compositionally biased region" description="Basic and acidic residues" evidence="4">
    <location>
        <begin position="544"/>
        <end position="565"/>
    </location>
</feature>
<name>A0A2J6PTK2_9HELO</name>
<feature type="compositionally biased region" description="Polar residues" evidence="4">
    <location>
        <begin position="713"/>
        <end position="738"/>
    </location>
</feature>
<feature type="compositionally biased region" description="Acidic residues" evidence="4">
    <location>
        <begin position="212"/>
        <end position="238"/>
    </location>
</feature>
<feature type="compositionally biased region" description="Basic and acidic residues" evidence="4">
    <location>
        <begin position="618"/>
        <end position="642"/>
    </location>
</feature>
<feature type="compositionally biased region" description="Basic and acidic residues" evidence="4">
    <location>
        <begin position="477"/>
        <end position="488"/>
    </location>
</feature>
<dbReference type="PANTHER" id="PTHR14150">
    <property type="entry name" value="U3 SMALL NUCLEOLAR RNA-ASSOCIATED PROTEIN 14"/>
    <property type="match status" value="1"/>
</dbReference>
<feature type="region of interest" description="Disordered" evidence="4">
    <location>
        <begin position="309"/>
        <end position="339"/>
    </location>
</feature>
<feature type="compositionally biased region" description="Basic residues" evidence="4">
    <location>
        <begin position="466"/>
        <end position="476"/>
    </location>
</feature>
<organism evidence="5 6">
    <name type="scientific">Hyaloscypha hepaticicola</name>
    <dbReference type="NCBI Taxonomy" id="2082293"/>
    <lineage>
        <taxon>Eukaryota</taxon>
        <taxon>Fungi</taxon>
        <taxon>Dikarya</taxon>
        <taxon>Ascomycota</taxon>
        <taxon>Pezizomycotina</taxon>
        <taxon>Leotiomycetes</taxon>
        <taxon>Helotiales</taxon>
        <taxon>Hyaloscyphaceae</taxon>
        <taxon>Hyaloscypha</taxon>
    </lineage>
</organism>
<feature type="compositionally biased region" description="Acidic residues" evidence="4">
    <location>
        <begin position="680"/>
        <end position="694"/>
    </location>
</feature>
<evidence type="ECO:0000256" key="3">
    <source>
        <dbReference type="ARBA" id="ARBA00023242"/>
    </source>
</evidence>
<dbReference type="GO" id="GO:0006364">
    <property type="term" value="P:rRNA processing"/>
    <property type="evidence" value="ECO:0007669"/>
    <property type="project" value="InterPro"/>
</dbReference>
<gene>
    <name evidence="5" type="ORF">NA56DRAFT_681219</name>
</gene>
<keyword evidence="3" id="KW-0539">Nucleus</keyword>
<evidence type="ECO:0000256" key="4">
    <source>
        <dbReference type="SAM" id="MobiDB-lite"/>
    </source>
</evidence>
<comment type="subcellular location">
    <subcellularLocation>
        <location evidence="1">Nucleus</location>
        <location evidence="1">Nucleolus</location>
    </subcellularLocation>
</comment>
<dbReference type="GO" id="GO:0032040">
    <property type="term" value="C:small-subunit processome"/>
    <property type="evidence" value="ECO:0007669"/>
    <property type="project" value="InterPro"/>
</dbReference>
<feature type="compositionally biased region" description="Basic and acidic residues" evidence="4">
    <location>
        <begin position="266"/>
        <end position="281"/>
    </location>
</feature>
<dbReference type="AlphaFoldDB" id="A0A2J6PTK2"/>
<evidence type="ECO:0000256" key="2">
    <source>
        <dbReference type="ARBA" id="ARBA00022553"/>
    </source>
</evidence>
<dbReference type="Pfam" id="PF04615">
    <property type="entry name" value="Utp14"/>
    <property type="match status" value="1"/>
</dbReference>
<reference evidence="5 6" key="1">
    <citation type="submission" date="2016-05" db="EMBL/GenBank/DDBJ databases">
        <title>A degradative enzymes factory behind the ericoid mycorrhizal symbiosis.</title>
        <authorList>
            <consortium name="DOE Joint Genome Institute"/>
            <person name="Martino E."/>
            <person name="Morin E."/>
            <person name="Grelet G."/>
            <person name="Kuo A."/>
            <person name="Kohler A."/>
            <person name="Daghino S."/>
            <person name="Barry K."/>
            <person name="Choi C."/>
            <person name="Cichocki N."/>
            <person name="Clum A."/>
            <person name="Copeland A."/>
            <person name="Hainaut M."/>
            <person name="Haridas S."/>
            <person name="Labutti K."/>
            <person name="Lindquist E."/>
            <person name="Lipzen A."/>
            <person name="Khouja H.-R."/>
            <person name="Murat C."/>
            <person name="Ohm R."/>
            <person name="Olson A."/>
            <person name="Spatafora J."/>
            <person name="Veneault-Fourrey C."/>
            <person name="Henrissat B."/>
            <person name="Grigoriev I."/>
            <person name="Martin F."/>
            <person name="Perotto S."/>
        </authorList>
    </citation>
    <scope>NUCLEOTIDE SEQUENCE [LARGE SCALE GENOMIC DNA]</scope>
    <source>
        <strain evidence="5 6">UAMH 7357</strain>
    </source>
</reference>
<dbReference type="InterPro" id="IPR006709">
    <property type="entry name" value="SSU_processome_Utp14"/>
</dbReference>
<feature type="region of interest" description="Disordered" evidence="4">
    <location>
        <begin position="1"/>
        <end position="297"/>
    </location>
</feature>
<dbReference type="STRING" id="1745343.A0A2J6PTK2"/>